<keyword evidence="3" id="KW-1185">Reference proteome</keyword>
<feature type="coiled-coil region" evidence="1">
    <location>
        <begin position="103"/>
        <end position="158"/>
    </location>
</feature>
<organism evidence="2 3">
    <name type="scientific">Ridgeia piscesae</name>
    <name type="common">Tubeworm</name>
    <dbReference type="NCBI Taxonomy" id="27915"/>
    <lineage>
        <taxon>Eukaryota</taxon>
        <taxon>Metazoa</taxon>
        <taxon>Spiralia</taxon>
        <taxon>Lophotrochozoa</taxon>
        <taxon>Annelida</taxon>
        <taxon>Polychaeta</taxon>
        <taxon>Sedentaria</taxon>
        <taxon>Canalipalpata</taxon>
        <taxon>Sabellida</taxon>
        <taxon>Siboglinidae</taxon>
        <taxon>Ridgeia</taxon>
    </lineage>
</organism>
<reference evidence="2" key="1">
    <citation type="journal article" date="2023" name="Mol. Biol. Evol.">
        <title>Third-Generation Sequencing Reveals the Adaptive Role of the Epigenome in Three Deep-Sea Polychaetes.</title>
        <authorList>
            <person name="Perez M."/>
            <person name="Aroh O."/>
            <person name="Sun Y."/>
            <person name="Lan Y."/>
            <person name="Juniper S.K."/>
            <person name="Young C.R."/>
            <person name="Angers B."/>
            <person name="Qian P.Y."/>
        </authorList>
    </citation>
    <scope>NUCLEOTIDE SEQUENCE</scope>
    <source>
        <strain evidence="2">R07B-5</strain>
    </source>
</reference>
<name>A0AAD9KII4_RIDPI</name>
<sequence length="212" mass="23947">MRSRGDEKFDRSQWKTMQQTMLDSAKFVDMLHNVPWEDGLPKDVVAEREKTLVATRGTTGSGTPQGITLAAAKYSSEDAATLVNYTIAIPQEEEREPTPPPEQELTESDLERIEKEVEDLQDEFDKAVVEKHSLELELTSMKERLKAATDLMQSMKVEEKKWRQHVREFGSNGVLVTNCIAAAAFLTYCGGMNTDARQVTRLTRHVVSVQML</sequence>
<keyword evidence="1" id="KW-0175">Coiled coil</keyword>
<proteinExistence type="predicted"/>
<comment type="caution">
    <text evidence="2">The sequence shown here is derived from an EMBL/GenBank/DDBJ whole genome shotgun (WGS) entry which is preliminary data.</text>
</comment>
<evidence type="ECO:0000256" key="1">
    <source>
        <dbReference type="SAM" id="Coils"/>
    </source>
</evidence>
<dbReference type="GO" id="GO:0045505">
    <property type="term" value="F:dynein intermediate chain binding"/>
    <property type="evidence" value="ECO:0007669"/>
    <property type="project" value="InterPro"/>
</dbReference>
<gene>
    <name evidence="2" type="ORF">NP493_1095g00027</name>
</gene>
<dbReference type="GO" id="GO:0007018">
    <property type="term" value="P:microtubule-based movement"/>
    <property type="evidence" value="ECO:0007669"/>
    <property type="project" value="InterPro"/>
</dbReference>
<dbReference type="GO" id="GO:0051959">
    <property type="term" value="F:dynein light intermediate chain binding"/>
    <property type="evidence" value="ECO:0007669"/>
    <property type="project" value="InterPro"/>
</dbReference>
<dbReference type="PANTHER" id="PTHR46961">
    <property type="entry name" value="DYNEIN HEAVY CHAIN 1, AXONEMAL-LIKE PROTEIN"/>
    <property type="match status" value="1"/>
</dbReference>
<dbReference type="Proteomes" id="UP001209878">
    <property type="component" value="Unassembled WGS sequence"/>
</dbReference>
<evidence type="ECO:0000313" key="3">
    <source>
        <dbReference type="Proteomes" id="UP001209878"/>
    </source>
</evidence>
<accession>A0AAD9KII4</accession>
<dbReference type="GO" id="GO:0030286">
    <property type="term" value="C:dynein complex"/>
    <property type="evidence" value="ECO:0007669"/>
    <property type="project" value="InterPro"/>
</dbReference>
<evidence type="ECO:0000313" key="2">
    <source>
        <dbReference type="EMBL" id="KAK2171178.1"/>
    </source>
</evidence>
<dbReference type="Gene3D" id="1.20.920.20">
    <property type="match status" value="1"/>
</dbReference>
<dbReference type="PANTHER" id="PTHR46961:SF15">
    <property type="entry name" value="AAA+ ATPASE DOMAIN-CONTAINING PROTEIN"/>
    <property type="match status" value="1"/>
</dbReference>
<dbReference type="AlphaFoldDB" id="A0AAD9KII4"/>
<dbReference type="InterPro" id="IPR026983">
    <property type="entry name" value="DHC"/>
</dbReference>
<protein>
    <submittedName>
        <fullName evidence="2">Uncharacterized protein</fullName>
    </submittedName>
</protein>
<dbReference type="EMBL" id="JAODUO010001094">
    <property type="protein sequence ID" value="KAK2171178.1"/>
    <property type="molecule type" value="Genomic_DNA"/>
</dbReference>